<comment type="caution">
    <text evidence="2">The sequence shown here is derived from an EMBL/GenBank/DDBJ whole genome shotgun (WGS) entry which is preliminary data.</text>
</comment>
<evidence type="ECO:0000313" key="2">
    <source>
        <dbReference type="EMBL" id="MED6109470.1"/>
    </source>
</evidence>
<gene>
    <name evidence="2" type="ORF">PIB30_033950</name>
</gene>
<name>A0ABU6QCR6_9FABA</name>
<keyword evidence="3" id="KW-1185">Reference proteome</keyword>
<dbReference type="Proteomes" id="UP001341840">
    <property type="component" value="Unassembled WGS sequence"/>
</dbReference>
<sequence>MSGGGNSAENGTTAAKMMDDAMVRSDATSHKVERVTDPVTKARSGIEAGASAEGIRQMFVTPANGAVAVTNGGRQALPLRRIILQKPSPLLAASFPYDRGRAAGGSVCGGRGQRRSPERAPPQADEETEFDG</sequence>
<reference evidence="2 3" key="1">
    <citation type="journal article" date="2023" name="Plants (Basel)">
        <title>Bridging the Gap: Combining Genomics and Transcriptomics Approaches to Understand Stylosanthes scabra, an Orphan Legume from the Brazilian Caatinga.</title>
        <authorList>
            <person name="Ferreira-Neto J.R.C."/>
            <person name="da Silva M.D."/>
            <person name="Binneck E."/>
            <person name="de Melo N.F."/>
            <person name="da Silva R.H."/>
            <person name="de Melo A.L.T.M."/>
            <person name="Pandolfi V."/>
            <person name="Bustamante F.O."/>
            <person name="Brasileiro-Vidal A.C."/>
            <person name="Benko-Iseppon A.M."/>
        </authorList>
    </citation>
    <scope>NUCLEOTIDE SEQUENCE [LARGE SCALE GENOMIC DNA]</scope>
    <source>
        <tissue evidence="2">Leaves</tissue>
    </source>
</reference>
<feature type="region of interest" description="Disordered" evidence="1">
    <location>
        <begin position="102"/>
        <end position="132"/>
    </location>
</feature>
<feature type="compositionally biased region" description="Gly residues" evidence="1">
    <location>
        <begin position="102"/>
        <end position="111"/>
    </location>
</feature>
<accession>A0ABU6QCR6</accession>
<feature type="compositionally biased region" description="Basic and acidic residues" evidence="1">
    <location>
        <begin position="17"/>
        <end position="36"/>
    </location>
</feature>
<protein>
    <recommendedName>
        <fullName evidence="4">SMP domain-containing protein</fullName>
    </recommendedName>
</protein>
<dbReference type="EMBL" id="JASCZI010000156">
    <property type="protein sequence ID" value="MED6109470.1"/>
    <property type="molecule type" value="Genomic_DNA"/>
</dbReference>
<evidence type="ECO:0000256" key="1">
    <source>
        <dbReference type="SAM" id="MobiDB-lite"/>
    </source>
</evidence>
<evidence type="ECO:0008006" key="4">
    <source>
        <dbReference type="Google" id="ProtNLM"/>
    </source>
</evidence>
<organism evidence="2 3">
    <name type="scientific">Stylosanthes scabra</name>
    <dbReference type="NCBI Taxonomy" id="79078"/>
    <lineage>
        <taxon>Eukaryota</taxon>
        <taxon>Viridiplantae</taxon>
        <taxon>Streptophyta</taxon>
        <taxon>Embryophyta</taxon>
        <taxon>Tracheophyta</taxon>
        <taxon>Spermatophyta</taxon>
        <taxon>Magnoliopsida</taxon>
        <taxon>eudicotyledons</taxon>
        <taxon>Gunneridae</taxon>
        <taxon>Pentapetalae</taxon>
        <taxon>rosids</taxon>
        <taxon>fabids</taxon>
        <taxon>Fabales</taxon>
        <taxon>Fabaceae</taxon>
        <taxon>Papilionoideae</taxon>
        <taxon>50 kb inversion clade</taxon>
        <taxon>dalbergioids sensu lato</taxon>
        <taxon>Dalbergieae</taxon>
        <taxon>Pterocarpus clade</taxon>
        <taxon>Stylosanthes</taxon>
    </lineage>
</organism>
<evidence type="ECO:0000313" key="3">
    <source>
        <dbReference type="Proteomes" id="UP001341840"/>
    </source>
</evidence>
<feature type="region of interest" description="Disordered" evidence="1">
    <location>
        <begin position="1"/>
        <end position="42"/>
    </location>
</feature>
<proteinExistence type="predicted"/>